<keyword evidence="2" id="KW-1185">Reference proteome</keyword>
<sequence>MAGKKLKTYQLKLALPYQPYMAEVRIIAVGKDSSETYPIANEISQNTGCSVGIFDFSYRKTKAN</sequence>
<protein>
    <submittedName>
        <fullName evidence="1">Uncharacterized protein</fullName>
    </submittedName>
</protein>
<dbReference type="Proteomes" id="UP000317315">
    <property type="component" value="Unassembled WGS sequence"/>
</dbReference>
<name>A0A521CLX5_9BACT</name>
<evidence type="ECO:0000313" key="1">
    <source>
        <dbReference type="EMBL" id="SMO59761.1"/>
    </source>
</evidence>
<proteinExistence type="predicted"/>
<accession>A0A521CLX5</accession>
<gene>
    <name evidence="1" type="ORF">SAMN06269117_11356</name>
</gene>
<reference evidence="1 2" key="1">
    <citation type="submission" date="2017-05" db="EMBL/GenBank/DDBJ databases">
        <authorList>
            <person name="Varghese N."/>
            <person name="Submissions S."/>
        </authorList>
    </citation>
    <scope>NUCLEOTIDE SEQUENCE [LARGE SCALE GENOMIC DNA]</scope>
    <source>
        <strain evidence="1 2">DSM 16304</strain>
    </source>
</reference>
<dbReference type="EMBL" id="FXTM01000013">
    <property type="protein sequence ID" value="SMO59761.1"/>
    <property type="molecule type" value="Genomic_DNA"/>
</dbReference>
<organism evidence="1 2">
    <name type="scientific">Balnearium lithotrophicum</name>
    <dbReference type="NCBI Taxonomy" id="223788"/>
    <lineage>
        <taxon>Bacteria</taxon>
        <taxon>Pseudomonadati</taxon>
        <taxon>Aquificota</taxon>
        <taxon>Aquificia</taxon>
        <taxon>Desulfurobacteriales</taxon>
        <taxon>Desulfurobacteriaceae</taxon>
        <taxon>Balnearium</taxon>
    </lineage>
</organism>
<dbReference type="AlphaFoldDB" id="A0A521CLX5"/>
<evidence type="ECO:0000313" key="2">
    <source>
        <dbReference type="Proteomes" id="UP000317315"/>
    </source>
</evidence>
<dbReference type="RefSeq" id="WP_142935613.1">
    <property type="nucleotide sequence ID" value="NZ_FXTM01000013.1"/>
</dbReference>